<evidence type="ECO:0000256" key="1">
    <source>
        <dbReference type="SAM" id="Coils"/>
    </source>
</evidence>
<dbReference type="SMART" id="SM01065">
    <property type="entry name" value="CBM_2"/>
    <property type="match status" value="1"/>
</dbReference>
<dbReference type="InterPro" id="IPR002044">
    <property type="entry name" value="CBM20"/>
</dbReference>
<feature type="compositionally biased region" description="Basic and acidic residues" evidence="2">
    <location>
        <begin position="303"/>
        <end position="324"/>
    </location>
</feature>
<evidence type="ECO:0000313" key="4">
    <source>
        <dbReference type="EMBL" id="CAK9050025.1"/>
    </source>
</evidence>
<dbReference type="InterPro" id="IPR013783">
    <property type="entry name" value="Ig-like_fold"/>
</dbReference>
<dbReference type="InterPro" id="IPR013784">
    <property type="entry name" value="Carb-bd-like_fold"/>
</dbReference>
<dbReference type="PROSITE" id="PS51166">
    <property type="entry name" value="CBM20"/>
    <property type="match status" value="1"/>
</dbReference>
<feature type="coiled-coil region" evidence="1">
    <location>
        <begin position="140"/>
        <end position="230"/>
    </location>
</feature>
<comment type="caution">
    <text evidence="4">The sequence shown here is derived from an EMBL/GenBank/DDBJ whole genome shotgun (WGS) entry which is preliminary data.</text>
</comment>
<evidence type="ECO:0000313" key="5">
    <source>
        <dbReference type="Proteomes" id="UP001642484"/>
    </source>
</evidence>
<name>A0ABP0MEZ3_9DINO</name>
<feature type="region of interest" description="Disordered" evidence="2">
    <location>
        <begin position="260"/>
        <end position="324"/>
    </location>
</feature>
<evidence type="ECO:0000256" key="2">
    <source>
        <dbReference type="SAM" id="MobiDB-lite"/>
    </source>
</evidence>
<gene>
    <name evidence="4" type="ORF">CCMP2556_LOCUS25539</name>
</gene>
<organism evidence="4 5">
    <name type="scientific">Durusdinium trenchii</name>
    <dbReference type="NCBI Taxonomy" id="1381693"/>
    <lineage>
        <taxon>Eukaryota</taxon>
        <taxon>Sar</taxon>
        <taxon>Alveolata</taxon>
        <taxon>Dinophyceae</taxon>
        <taxon>Suessiales</taxon>
        <taxon>Symbiodiniaceae</taxon>
        <taxon>Durusdinium</taxon>
    </lineage>
</organism>
<protein>
    <recommendedName>
        <fullName evidence="3">CBM20 domain-containing protein</fullName>
    </recommendedName>
</protein>
<evidence type="ECO:0000259" key="3">
    <source>
        <dbReference type="PROSITE" id="PS51166"/>
    </source>
</evidence>
<reference evidence="4 5" key="1">
    <citation type="submission" date="2024-02" db="EMBL/GenBank/DDBJ databases">
        <authorList>
            <person name="Chen Y."/>
            <person name="Shah S."/>
            <person name="Dougan E. K."/>
            <person name="Thang M."/>
            <person name="Chan C."/>
        </authorList>
    </citation>
    <scope>NUCLEOTIDE SEQUENCE [LARGE SCALE GENOMIC DNA]</scope>
</reference>
<dbReference type="EMBL" id="CAXAMN010017224">
    <property type="protein sequence ID" value="CAK9050025.1"/>
    <property type="molecule type" value="Genomic_DNA"/>
</dbReference>
<dbReference type="Gene3D" id="2.60.40.10">
    <property type="entry name" value="Immunoglobulins"/>
    <property type="match status" value="1"/>
</dbReference>
<keyword evidence="1" id="KW-0175">Coiled coil</keyword>
<dbReference type="Pfam" id="PF00686">
    <property type="entry name" value="CBM_20"/>
    <property type="match status" value="1"/>
</dbReference>
<accession>A0ABP0MEZ3</accession>
<keyword evidence="5" id="KW-1185">Reference proteome</keyword>
<sequence>MLEAVPRTPQSFVVASSAVCGMPRVRHRFVVSVKDAMPGDRIFVFGSAKELGGWQMEGARELETKPGFFPKWQVEVEMEQAPFNYKYVRKHVNGGHLEWESIANRTYLKGSLPDDGEFNHNECALKPGSHVYFHGYYAHADWAQQEFETLKGELSELRRTVQLQAKDLEDQRARSKEQELQAERQHNVIHQQKELLNTLQAELEAQKHRVQQLRRELSDFKASAPSAEELKLEIREDLQYLVATAMDRSRSHRNEVRAAFLEPEESEDPEDKPKPPEFLSGPTDAATADSDPKTAPGVVPVTSKEDSSSYYPRKEKPQHDLRDLRSPLLEASTEFIWETPPQPVEEKARRLTQAAVNELMSIWKGPKEEKRKLLKTVPLRLHSDKGGSDEAMTWFKAWKENNEKWYLAGPQFDLASACPAQQPAG</sequence>
<feature type="domain" description="CBM20" evidence="3">
    <location>
        <begin position="19"/>
        <end position="129"/>
    </location>
</feature>
<dbReference type="SUPFAM" id="SSF49452">
    <property type="entry name" value="Starch-binding domain-like"/>
    <property type="match status" value="1"/>
</dbReference>
<dbReference type="Proteomes" id="UP001642484">
    <property type="component" value="Unassembled WGS sequence"/>
</dbReference>
<proteinExistence type="predicted"/>